<feature type="domain" description="DUF7689" evidence="1">
    <location>
        <begin position="51"/>
        <end position="157"/>
    </location>
</feature>
<dbReference type="AlphaFoldDB" id="A0A135ZC46"/>
<protein>
    <recommendedName>
        <fullName evidence="1">DUF7689 domain-containing protein</fullName>
    </recommendedName>
</protein>
<sequence>MIRKRKMLSAITTYVMVVGMLFFTSNSVAYAYTLSQPKSFYDSISWTWFYSDKATPAYNCLGFATGSMTYEWPSDFGDDGATKAQLDNYLAKKGYRPYKYDPFILAYGHSPDKIVHFAKVTGLKWCRAKWGQLELFNHGSHDPYYPNSVYGSLQHKYTAN</sequence>
<dbReference type="EMBL" id="LSRC01000002">
    <property type="protein sequence ID" value="KXI19188.1"/>
    <property type="molecule type" value="Genomic_DNA"/>
</dbReference>
<dbReference type="PATRIC" id="fig|2702.101.peg.47"/>
<evidence type="ECO:0000259" key="1">
    <source>
        <dbReference type="Pfam" id="PF24738"/>
    </source>
</evidence>
<accession>A0A135ZC46</accession>
<dbReference type="Proteomes" id="UP000070505">
    <property type="component" value="Unassembled WGS sequence"/>
</dbReference>
<gene>
    <name evidence="2" type="ORF">HMPREF3230_00047</name>
</gene>
<reference evidence="2 3" key="1">
    <citation type="submission" date="2016-02" db="EMBL/GenBank/DDBJ databases">
        <authorList>
            <person name="Wen L."/>
            <person name="He K."/>
            <person name="Yang H."/>
        </authorList>
    </citation>
    <scope>NUCLEOTIDE SEQUENCE [LARGE SCALE GENOMIC DNA]</scope>
    <source>
        <strain evidence="2 3">CMW7778B</strain>
    </source>
</reference>
<evidence type="ECO:0000313" key="2">
    <source>
        <dbReference type="EMBL" id="KXI19188.1"/>
    </source>
</evidence>
<dbReference type="Pfam" id="PF24738">
    <property type="entry name" value="DUF7689"/>
    <property type="match status" value="1"/>
</dbReference>
<dbReference type="RefSeq" id="WP_016815963.1">
    <property type="nucleotide sequence ID" value="NZ_JBLLQE010000014.1"/>
</dbReference>
<organism evidence="2 3">
    <name type="scientific">Gardnerella vaginalis</name>
    <dbReference type="NCBI Taxonomy" id="2702"/>
    <lineage>
        <taxon>Bacteria</taxon>
        <taxon>Bacillati</taxon>
        <taxon>Actinomycetota</taxon>
        <taxon>Actinomycetes</taxon>
        <taxon>Bifidobacteriales</taxon>
        <taxon>Bifidobacteriaceae</taxon>
        <taxon>Gardnerella</taxon>
    </lineage>
</organism>
<proteinExistence type="predicted"/>
<dbReference type="InterPro" id="IPR056106">
    <property type="entry name" value="DUF7689"/>
</dbReference>
<comment type="caution">
    <text evidence="2">The sequence shown here is derived from an EMBL/GenBank/DDBJ whole genome shotgun (WGS) entry which is preliminary data.</text>
</comment>
<evidence type="ECO:0000313" key="3">
    <source>
        <dbReference type="Proteomes" id="UP000070505"/>
    </source>
</evidence>
<name>A0A135ZC46_GARVA</name>